<evidence type="ECO:0000313" key="11">
    <source>
        <dbReference type="Proteomes" id="UP001642464"/>
    </source>
</evidence>
<feature type="transmembrane region" description="Helical" evidence="8">
    <location>
        <begin position="285"/>
        <end position="307"/>
    </location>
</feature>
<dbReference type="InterPro" id="IPR050256">
    <property type="entry name" value="Glycosyltransferase_2"/>
</dbReference>
<evidence type="ECO:0000256" key="7">
    <source>
        <dbReference type="ARBA" id="ARBA00023136"/>
    </source>
</evidence>
<dbReference type="Gene3D" id="3.90.550.10">
    <property type="entry name" value="Spore Coat Polysaccharide Biosynthesis Protein SpsA, Chain A"/>
    <property type="match status" value="1"/>
</dbReference>
<dbReference type="InterPro" id="IPR001173">
    <property type="entry name" value="Glyco_trans_2-like"/>
</dbReference>
<dbReference type="CDD" id="cd02440">
    <property type="entry name" value="AdoMet_MTases"/>
    <property type="match status" value="1"/>
</dbReference>
<dbReference type="InterPro" id="IPR029044">
    <property type="entry name" value="Nucleotide-diphossugar_trans"/>
</dbReference>
<evidence type="ECO:0000256" key="5">
    <source>
        <dbReference type="ARBA" id="ARBA00022985"/>
    </source>
</evidence>
<dbReference type="PANTHER" id="PTHR48090:SF3">
    <property type="entry name" value="UNDECAPRENYL-PHOSPHATE 4-DEOXY-4-FORMAMIDO-L-ARABINOSE TRANSFERASE"/>
    <property type="match status" value="1"/>
</dbReference>
<comment type="caution">
    <text evidence="10">The sequence shown here is derived from an EMBL/GenBank/DDBJ whole genome shotgun (WGS) entry which is preliminary data.</text>
</comment>
<evidence type="ECO:0000256" key="4">
    <source>
        <dbReference type="ARBA" id="ARBA00022692"/>
    </source>
</evidence>
<keyword evidence="11" id="KW-1185">Reference proteome</keyword>
<evidence type="ECO:0000256" key="8">
    <source>
        <dbReference type="SAM" id="Phobius"/>
    </source>
</evidence>
<protein>
    <submittedName>
        <fullName evidence="10">Undecaprenyl-phosphate 4-deoxy-4-formamido-L-arabinose transferase (Undecaprenyl-phosphate Ara4FN transferase) (Ara4FN transferase)</fullName>
    </submittedName>
</protein>
<keyword evidence="5" id="KW-0448">Lipopolysaccharide biosynthesis</keyword>
<evidence type="ECO:0000256" key="1">
    <source>
        <dbReference type="ARBA" id="ARBA00022475"/>
    </source>
</evidence>
<dbReference type="InterPro" id="IPR029063">
    <property type="entry name" value="SAM-dependent_MTases_sf"/>
</dbReference>
<dbReference type="Pfam" id="PF13489">
    <property type="entry name" value="Methyltransf_23"/>
    <property type="match status" value="1"/>
</dbReference>
<dbReference type="SUPFAM" id="SSF53448">
    <property type="entry name" value="Nucleotide-diphospho-sugar transferases"/>
    <property type="match status" value="1"/>
</dbReference>
<keyword evidence="4 8" id="KW-0812">Transmembrane</keyword>
<dbReference type="GO" id="GO:0016740">
    <property type="term" value="F:transferase activity"/>
    <property type="evidence" value="ECO:0007669"/>
    <property type="project" value="UniProtKB-KW"/>
</dbReference>
<evidence type="ECO:0000313" key="10">
    <source>
        <dbReference type="EMBL" id="CAK9100492.1"/>
    </source>
</evidence>
<dbReference type="SUPFAM" id="SSF53335">
    <property type="entry name" value="S-adenosyl-L-methionine-dependent methyltransferases"/>
    <property type="match status" value="1"/>
</dbReference>
<proteinExistence type="predicted"/>
<dbReference type="Proteomes" id="UP001642464">
    <property type="component" value="Unassembled WGS sequence"/>
</dbReference>
<feature type="transmembrane region" description="Helical" evidence="8">
    <location>
        <begin position="248"/>
        <end position="273"/>
    </location>
</feature>
<gene>
    <name evidence="10" type="ORF">SCF082_LOCUS47025</name>
</gene>
<organism evidence="10 11">
    <name type="scientific">Durusdinium trenchii</name>
    <dbReference type="NCBI Taxonomy" id="1381693"/>
    <lineage>
        <taxon>Eukaryota</taxon>
        <taxon>Sar</taxon>
        <taxon>Alveolata</taxon>
        <taxon>Dinophyceae</taxon>
        <taxon>Suessiales</taxon>
        <taxon>Symbiodiniaceae</taxon>
        <taxon>Durusdinium</taxon>
    </lineage>
</organism>
<evidence type="ECO:0000256" key="6">
    <source>
        <dbReference type="ARBA" id="ARBA00022989"/>
    </source>
</evidence>
<evidence type="ECO:0000256" key="2">
    <source>
        <dbReference type="ARBA" id="ARBA00022676"/>
    </source>
</evidence>
<sequence>MTSVVQGTEADSTGGVIVLIPVYNDWESVSQLLPMIDAALAEHSETTAISVLLVDDGSTEAVGDSLRALDLPHLARVDVLRLRGNVGHQRAIALGLSFVDAERPCRAVIVMDGDGEDDPADLPRLIVAFEERDGRDVVFAERLRRSEGGVFVVCYHLYRILHWWLTGIAVRVGNFSILPRHALDRLVVNPELWNHYAATVFSSRTPFSSIPTQRAERLYGQPRMNFVSLVTHGLSAISVFSDRVGVRLMLFVGALLAVDVLALGVTVAIRLWTNLAIPGWATFTSGLLIVLLFQLLTLVGMFIFLVLSSRNSLRCAMNDYVYVGKELDLFAHAVNWKAYVRSQLAPYIQGNVLEVGAGIGATTRMLCDGRQASWTCLEPDASLVERLRAAVDVESMGCPVEVLTGTLDALDAGRRFDCILYIDVLEHIEDDRGEVRRAASFLKPGGRLVILCPAHNFLFTEFDRAIGHFRRYDAAMFRAIRPNELEMTELFYLDACGMTLSLANRVLLRSGSPTHGQIQLWDRLFVPCSRWVDWLIGRRLGKSVVAVMTRPAG</sequence>
<dbReference type="EMBL" id="CAXAMM010041635">
    <property type="protein sequence ID" value="CAK9100492.1"/>
    <property type="molecule type" value="Genomic_DNA"/>
</dbReference>
<dbReference type="Gene3D" id="3.40.50.150">
    <property type="entry name" value="Vaccinia Virus protein VP39"/>
    <property type="match status" value="1"/>
</dbReference>
<keyword evidence="1" id="KW-1003">Cell membrane</keyword>
<keyword evidence="3 10" id="KW-0808">Transferase</keyword>
<name>A0ABP0RMP3_9DINO</name>
<evidence type="ECO:0000256" key="3">
    <source>
        <dbReference type="ARBA" id="ARBA00022679"/>
    </source>
</evidence>
<evidence type="ECO:0000259" key="9">
    <source>
        <dbReference type="Pfam" id="PF00535"/>
    </source>
</evidence>
<dbReference type="Pfam" id="PF00535">
    <property type="entry name" value="Glycos_transf_2"/>
    <property type="match status" value="1"/>
</dbReference>
<accession>A0ABP0RMP3</accession>
<keyword evidence="7 8" id="KW-0472">Membrane</keyword>
<dbReference type="PANTHER" id="PTHR48090">
    <property type="entry name" value="UNDECAPRENYL-PHOSPHATE 4-DEOXY-4-FORMAMIDO-L-ARABINOSE TRANSFERASE-RELATED"/>
    <property type="match status" value="1"/>
</dbReference>
<keyword evidence="6 8" id="KW-1133">Transmembrane helix</keyword>
<reference evidence="10 11" key="1">
    <citation type="submission" date="2024-02" db="EMBL/GenBank/DDBJ databases">
        <authorList>
            <person name="Chen Y."/>
            <person name="Shah S."/>
            <person name="Dougan E. K."/>
            <person name="Thang M."/>
            <person name="Chan C."/>
        </authorList>
    </citation>
    <scope>NUCLEOTIDE SEQUENCE [LARGE SCALE GENOMIC DNA]</scope>
</reference>
<feature type="domain" description="Glycosyltransferase 2-like" evidence="9">
    <location>
        <begin position="18"/>
        <end position="183"/>
    </location>
</feature>
<keyword evidence="2" id="KW-0328">Glycosyltransferase</keyword>